<feature type="signal peptide" evidence="1">
    <location>
        <begin position="1"/>
        <end position="19"/>
    </location>
</feature>
<proteinExistence type="predicted"/>
<dbReference type="AlphaFoldDB" id="A0AAE0XQ45"/>
<accession>A0AAE0XQ45</accession>
<organism evidence="2 3">
    <name type="scientific">Elysia crispata</name>
    <name type="common">lettuce slug</name>
    <dbReference type="NCBI Taxonomy" id="231223"/>
    <lineage>
        <taxon>Eukaryota</taxon>
        <taxon>Metazoa</taxon>
        <taxon>Spiralia</taxon>
        <taxon>Lophotrochozoa</taxon>
        <taxon>Mollusca</taxon>
        <taxon>Gastropoda</taxon>
        <taxon>Heterobranchia</taxon>
        <taxon>Euthyneura</taxon>
        <taxon>Panpulmonata</taxon>
        <taxon>Sacoglossa</taxon>
        <taxon>Placobranchoidea</taxon>
        <taxon>Plakobranchidae</taxon>
        <taxon>Elysia</taxon>
    </lineage>
</organism>
<protein>
    <submittedName>
        <fullName evidence="2">Uncharacterized protein</fullName>
    </submittedName>
</protein>
<keyword evidence="3" id="KW-1185">Reference proteome</keyword>
<comment type="caution">
    <text evidence="2">The sequence shown here is derived from an EMBL/GenBank/DDBJ whole genome shotgun (WGS) entry which is preliminary data.</text>
</comment>
<dbReference type="Proteomes" id="UP001283361">
    <property type="component" value="Unassembled WGS sequence"/>
</dbReference>
<evidence type="ECO:0000256" key="1">
    <source>
        <dbReference type="SAM" id="SignalP"/>
    </source>
</evidence>
<reference evidence="2" key="1">
    <citation type="journal article" date="2023" name="G3 (Bethesda)">
        <title>A reference genome for the long-term kleptoplast-retaining sea slug Elysia crispata morphotype clarki.</title>
        <authorList>
            <person name="Eastman K.E."/>
            <person name="Pendleton A.L."/>
            <person name="Shaikh M.A."/>
            <person name="Suttiyut T."/>
            <person name="Ogas R."/>
            <person name="Tomko P."/>
            <person name="Gavelis G."/>
            <person name="Widhalm J.R."/>
            <person name="Wisecaver J.H."/>
        </authorList>
    </citation>
    <scope>NUCLEOTIDE SEQUENCE</scope>
    <source>
        <strain evidence="2">ECLA1</strain>
    </source>
</reference>
<evidence type="ECO:0000313" key="2">
    <source>
        <dbReference type="EMBL" id="KAK3702060.1"/>
    </source>
</evidence>
<sequence length="168" mass="18881">MAWYTVFSLLIFLLRNSSGNPVLTPIKFEYTRSCSDDYLVEKEDFMVFVFEATGNNSAYPFHHAFYGPQFQYTTTTSDDFISPCSAIDLGSVGLVWNNKCGDAEEGNTHALRSVPSDVRNQRCIDMTQLEEDMDVISGCIILRRIVVGQSPKSSDREDLETGPPRSLD</sequence>
<gene>
    <name evidence="2" type="ORF">RRG08_018721</name>
</gene>
<dbReference type="EMBL" id="JAWDGP010007869">
    <property type="protein sequence ID" value="KAK3702060.1"/>
    <property type="molecule type" value="Genomic_DNA"/>
</dbReference>
<name>A0AAE0XQ45_9GAST</name>
<feature type="chain" id="PRO_5042222493" evidence="1">
    <location>
        <begin position="20"/>
        <end position="168"/>
    </location>
</feature>
<evidence type="ECO:0000313" key="3">
    <source>
        <dbReference type="Proteomes" id="UP001283361"/>
    </source>
</evidence>
<keyword evidence="1" id="KW-0732">Signal</keyword>